<evidence type="ECO:0000256" key="7">
    <source>
        <dbReference type="RuleBase" id="RU361218"/>
    </source>
</evidence>
<keyword evidence="4 7" id="KW-1133">Transmembrane helix</keyword>
<dbReference type="Pfam" id="PF00335">
    <property type="entry name" value="Tetraspanin"/>
    <property type="match status" value="1"/>
</dbReference>
<proteinExistence type="inferred from homology"/>
<feature type="disulfide bond" evidence="6">
    <location>
        <begin position="185"/>
        <end position="227"/>
    </location>
</feature>
<evidence type="ECO:0000256" key="5">
    <source>
        <dbReference type="ARBA" id="ARBA00023136"/>
    </source>
</evidence>
<name>A0AAV1JKW9_9NEOP</name>
<accession>A0AAV1JKW9</accession>
<dbReference type="PRINTS" id="PR00259">
    <property type="entry name" value="TMFOUR"/>
</dbReference>
<feature type="transmembrane region" description="Helical" evidence="7">
    <location>
        <begin position="241"/>
        <end position="267"/>
    </location>
</feature>
<feature type="transmembrane region" description="Helical" evidence="7">
    <location>
        <begin position="126"/>
        <end position="148"/>
    </location>
</feature>
<reference evidence="8 9" key="1">
    <citation type="submission" date="2023-11" db="EMBL/GenBank/DDBJ databases">
        <authorList>
            <person name="Okamura Y."/>
        </authorList>
    </citation>
    <scope>NUCLEOTIDE SEQUENCE [LARGE SCALE GENOMIC DNA]</scope>
</reference>
<evidence type="ECO:0000313" key="8">
    <source>
        <dbReference type="EMBL" id="CAK1550064.1"/>
    </source>
</evidence>
<keyword evidence="9" id="KW-1185">Reference proteome</keyword>
<feature type="transmembrane region" description="Helical" evidence="7">
    <location>
        <begin position="55"/>
        <end position="78"/>
    </location>
</feature>
<comment type="similarity">
    <text evidence="2 7">Belongs to the tetraspanin (TM4SF) family.</text>
</comment>
<gene>
    <name evidence="8" type="ORF">LNINA_LOCUS9312</name>
</gene>
<organism evidence="8 9">
    <name type="scientific">Leptosia nina</name>
    <dbReference type="NCBI Taxonomy" id="320188"/>
    <lineage>
        <taxon>Eukaryota</taxon>
        <taxon>Metazoa</taxon>
        <taxon>Ecdysozoa</taxon>
        <taxon>Arthropoda</taxon>
        <taxon>Hexapoda</taxon>
        <taxon>Insecta</taxon>
        <taxon>Pterygota</taxon>
        <taxon>Neoptera</taxon>
        <taxon>Endopterygota</taxon>
        <taxon>Lepidoptera</taxon>
        <taxon>Glossata</taxon>
        <taxon>Ditrysia</taxon>
        <taxon>Papilionoidea</taxon>
        <taxon>Pieridae</taxon>
        <taxon>Pierinae</taxon>
        <taxon>Leptosia</taxon>
    </lineage>
</organism>
<feature type="disulfide bond" evidence="6">
    <location>
        <begin position="186"/>
        <end position="207"/>
    </location>
</feature>
<evidence type="ECO:0000256" key="2">
    <source>
        <dbReference type="ARBA" id="ARBA00006840"/>
    </source>
</evidence>
<dbReference type="InterPro" id="IPR018499">
    <property type="entry name" value="Tetraspanin/Peripherin"/>
</dbReference>
<dbReference type="PIRSF" id="PIRSF002419">
    <property type="entry name" value="Tetraspanin"/>
    <property type="match status" value="1"/>
</dbReference>
<evidence type="ECO:0000256" key="6">
    <source>
        <dbReference type="PIRSR" id="PIRSR002419-1"/>
    </source>
</evidence>
<dbReference type="InterPro" id="IPR008952">
    <property type="entry name" value="Tetraspanin_EC2_sf"/>
</dbReference>
<dbReference type="AlphaFoldDB" id="A0AAV1JKW9"/>
<evidence type="ECO:0000313" key="9">
    <source>
        <dbReference type="Proteomes" id="UP001497472"/>
    </source>
</evidence>
<dbReference type="SUPFAM" id="SSF48652">
    <property type="entry name" value="Tetraspanin"/>
    <property type="match status" value="1"/>
</dbReference>
<dbReference type="GO" id="GO:0005886">
    <property type="term" value="C:plasma membrane"/>
    <property type="evidence" value="ECO:0007669"/>
    <property type="project" value="TreeGrafter"/>
</dbReference>
<keyword evidence="3 7" id="KW-0812">Transmembrane</keyword>
<keyword evidence="5 7" id="KW-0472">Membrane</keyword>
<dbReference type="PANTHER" id="PTHR19282:SF252">
    <property type="entry name" value="TETRASPANIN"/>
    <property type="match status" value="1"/>
</dbReference>
<dbReference type="Gene3D" id="1.10.1450.10">
    <property type="entry name" value="Tetraspanin"/>
    <property type="match status" value="1"/>
</dbReference>
<dbReference type="EMBL" id="CAVLEF010000040">
    <property type="protein sequence ID" value="CAK1550064.1"/>
    <property type="molecule type" value="Genomic_DNA"/>
</dbReference>
<evidence type="ECO:0000256" key="1">
    <source>
        <dbReference type="ARBA" id="ARBA00004141"/>
    </source>
</evidence>
<comment type="caution">
    <text evidence="8">The sequence shown here is derived from an EMBL/GenBank/DDBJ whole genome shotgun (WGS) entry which is preliminary data.</text>
</comment>
<dbReference type="PANTHER" id="PTHR19282">
    <property type="entry name" value="TETRASPANIN"/>
    <property type="match status" value="1"/>
</dbReference>
<evidence type="ECO:0000256" key="4">
    <source>
        <dbReference type="ARBA" id="ARBA00022989"/>
    </source>
</evidence>
<comment type="subcellular location">
    <subcellularLocation>
        <location evidence="1 7">Membrane</location>
        <topology evidence="1 7">Multi-pass membrane protein</topology>
    </subcellularLocation>
</comment>
<dbReference type="InterPro" id="IPR000301">
    <property type="entry name" value="Tetraspanin_animals"/>
</dbReference>
<sequence>MRSATARAFASRGLKSKPIKSVAHKIIINKQQQSVRREAMGNQFRSVAFITCLKTFLFVFNFMFWLAGLLILVIGLWAEFDLYKYMELSPDFSGTAPLVVIGVSGLSLIISSIAFSCIVKGQPVLLYIYGGFMICIFMMEVGMCSSIVCFRDTFAQGLYDGLTQTIKNYDSKRTNLDIAQTRMHCCGVTNYTDWMKMSPQRVIPTSCCIDTTHCVTANYNDVYQRGCFEVIAEYVKTNMTVIVAVAVLTSILPLFGAVVACCLANYIRSSQYDVIA</sequence>
<evidence type="ECO:0000256" key="3">
    <source>
        <dbReference type="ARBA" id="ARBA00022692"/>
    </source>
</evidence>
<dbReference type="Proteomes" id="UP001497472">
    <property type="component" value="Unassembled WGS sequence"/>
</dbReference>
<feature type="transmembrane region" description="Helical" evidence="7">
    <location>
        <begin position="98"/>
        <end position="119"/>
    </location>
</feature>
<keyword evidence="6" id="KW-1015">Disulfide bond</keyword>
<protein>
    <recommendedName>
        <fullName evidence="7">Tetraspanin</fullName>
    </recommendedName>
</protein>